<dbReference type="KEGG" id="lut:Lupro_02870"/>
<dbReference type="AlphaFoldDB" id="A0A0X8G556"/>
<reference evidence="1 2" key="2">
    <citation type="journal article" date="2016" name="Int. J. Syst. Evol. Microbiol.">
        <title>Lutibacter profundi sp. nov., isolated from a deep-sea hydrothermal system on the Arctic Mid-Ocean Ridge and emended description of the genus Lutibacter.</title>
        <authorList>
            <person name="Le Moine Bauer S."/>
            <person name="Roalkvam I."/>
            <person name="Steen I.H."/>
            <person name="Dahle H."/>
        </authorList>
    </citation>
    <scope>NUCLEOTIDE SEQUENCE [LARGE SCALE GENOMIC DNA]</scope>
    <source>
        <strain evidence="1 2">LP1</strain>
    </source>
</reference>
<dbReference type="InterPro" id="IPR028960">
    <property type="entry name" value="Imm27"/>
</dbReference>
<evidence type="ECO:0000313" key="2">
    <source>
        <dbReference type="Proteomes" id="UP000059672"/>
    </source>
</evidence>
<dbReference type="Pfam" id="PF15590">
    <property type="entry name" value="Imm27"/>
    <property type="match status" value="1"/>
</dbReference>
<dbReference type="Proteomes" id="UP000059672">
    <property type="component" value="Chromosome"/>
</dbReference>
<gene>
    <name evidence="1" type="ORF">Lupro_02870</name>
</gene>
<organism evidence="1 2">
    <name type="scientific">Lutibacter profundi</name>
    <dbReference type="NCBI Taxonomy" id="1622118"/>
    <lineage>
        <taxon>Bacteria</taxon>
        <taxon>Pseudomonadati</taxon>
        <taxon>Bacteroidota</taxon>
        <taxon>Flavobacteriia</taxon>
        <taxon>Flavobacteriales</taxon>
        <taxon>Flavobacteriaceae</taxon>
        <taxon>Lutibacter</taxon>
    </lineage>
</organism>
<protein>
    <submittedName>
        <fullName evidence="1">Uncharacterized protein</fullName>
    </submittedName>
</protein>
<keyword evidence="2" id="KW-1185">Reference proteome</keyword>
<evidence type="ECO:0000313" key="1">
    <source>
        <dbReference type="EMBL" id="AMC10259.1"/>
    </source>
</evidence>
<dbReference type="RefSeq" id="WP_068206108.1">
    <property type="nucleotide sequence ID" value="NZ_CP013355.1"/>
</dbReference>
<name>A0A0X8G556_9FLAO</name>
<proteinExistence type="predicted"/>
<dbReference type="EMBL" id="CP013355">
    <property type="protein sequence ID" value="AMC10259.1"/>
    <property type="molecule type" value="Genomic_DNA"/>
</dbReference>
<dbReference type="OrthoDB" id="1438237at2"/>
<sequence>MNKKVIIGKWIFKENKMIADSNCGIIESMIKNEFVKLKSSEDGWTTRYKRNDGEIWELSYPENHLQGGGPPKLIQIK</sequence>
<reference evidence="2" key="1">
    <citation type="submission" date="2015-12" db="EMBL/GenBank/DDBJ databases">
        <title>Complete genome sequence of Lutibacter profundus strain LP1.</title>
        <authorList>
            <person name="Wissuwa J."/>
            <person name="Le Moine Bauer S."/>
            <person name="Stokke R."/>
            <person name="Dahle H."/>
            <person name="Steen I.H."/>
        </authorList>
    </citation>
    <scope>NUCLEOTIDE SEQUENCE [LARGE SCALE GENOMIC DNA]</scope>
    <source>
        <strain evidence="2">LP1</strain>
    </source>
</reference>
<accession>A0A0X8G556</accession>
<dbReference type="STRING" id="1622118.Lupro_02870"/>